<dbReference type="AlphaFoldDB" id="A0A2P6MEP4"/>
<evidence type="ECO:0000313" key="2">
    <source>
        <dbReference type="EMBL" id="PRO64775.1"/>
    </source>
</evidence>
<dbReference type="InterPro" id="IPR019454">
    <property type="entry name" value="Lipoprot_YkyA-like"/>
</dbReference>
<dbReference type="EMBL" id="PVNS01000012">
    <property type="protein sequence ID" value="PRO64775.1"/>
    <property type="molecule type" value="Genomic_DNA"/>
</dbReference>
<dbReference type="SUPFAM" id="SSF140423">
    <property type="entry name" value="MW0975(SA0943)-like"/>
    <property type="match status" value="1"/>
</dbReference>
<gene>
    <name evidence="2" type="ORF">C6I21_12760</name>
</gene>
<feature type="coiled-coil region" evidence="1">
    <location>
        <begin position="132"/>
        <end position="166"/>
    </location>
</feature>
<sequence length="251" mass="28430">MNVRCCFHEGGNKTCKQEEIAILLFRSKLNIGGLNLKSLHILAGGLFVTLLAGCSGENAAQNVFDEWEEAVAAEQDAEEVQQPLSEQETQETELYNEMLEISEVEDIAPLSEEAVSSAEERRSLMDQEREIIQSSYEQFQEAEDAVAELDEELQSSAESVQNAMDERFSAYETLYEQYIASIDEDQRLYQMVADEEVEVEELQAQHEAVNASYDEVENANETFNEATETFNQEKLSFYEEAELNVAVSEEE</sequence>
<dbReference type="Pfam" id="PF10368">
    <property type="entry name" value="YkyA"/>
    <property type="match status" value="1"/>
</dbReference>
<keyword evidence="1" id="KW-0175">Coiled coil</keyword>
<dbReference type="Gene3D" id="1.20.120.570">
    <property type="entry name" value="YkyA-like"/>
    <property type="match status" value="1"/>
</dbReference>
<dbReference type="OrthoDB" id="2576511at2"/>
<dbReference type="Proteomes" id="UP000243650">
    <property type="component" value="Unassembled WGS sequence"/>
</dbReference>
<name>A0A2P6MEP4_ALKUR</name>
<dbReference type="InterPro" id="IPR036785">
    <property type="entry name" value="YkyA-like_sf"/>
</dbReference>
<proteinExistence type="predicted"/>
<evidence type="ECO:0000313" key="3">
    <source>
        <dbReference type="Proteomes" id="UP000243650"/>
    </source>
</evidence>
<protein>
    <recommendedName>
        <fullName evidence="4">Cell-wall binding lipoprotein</fullName>
    </recommendedName>
</protein>
<evidence type="ECO:0000256" key="1">
    <source>
        <dbReference type="SAM" id="Coils"/>
    </source>
</evidence>
<feature type="coiled-coil region" evidence="1">
    <location>
        <begin position="192"/>
        <end position="219"/>
    </location>
</feature>
<comment type="caution">
    <text evidence="2">The sequence shown here is derived from an EMBL/GenBank/DDBJ whole genome shotgun (WGS) entry which is preliminary data.</text>
</comment>
<accession>A0A2P6MEP4</accession>
<keyword evidence="3" id="KW-1185">Reference proteome</keyword>
<evidence type="ECO:0008006" key="4">
    <source>
        <dbReference type="Google" id="ProtNLM"/>
    </source>
</evidence>
<organism evidence="2 3">
    <name type="scientific">Alkalicoccus urumqiensis</name>
    <name type="common">Bacillus urumqiensis</name>
    <dbReference type="NCBI Taxonomy" id="1548213"/>
    <lineage>
        <taxon>Bacteria</taxon>
        <taxon>Bacillati</taxon>
        <taxon>Bacillota</taxon>
        <taxon>Bacilli</taxon>
        <taxon>Bacillales</taxon>
        <taxon>Bacillaceae</taxon>
        <taxon>Alkalicoccus</taxon>
    </lineage>
</organism>
<reference evidence="2 3" key="1">
    <citation type="submission" date="2018-03" db="EMBL/GenBank/DDBJ databases">
        <title>Bacillus urumqiensis sp. nov., a moderately haloalkaliphilic bacterium isolated from a salt lake.</title>
        <authorList>
            <person name="Zhao B."/>
            <person name="Liao Z."/>
        </authorList>
    </citation>
    <scope>NUCLEOTIDE SEQUENCE [LARGE SCALE GENOMIC DNA]</scope>
    <source>
        <strain evidence="2 3">BZ-SZ-XJ18</strain>
    </source>
</reference>